<protein>
    <submittedName>
        <fullName evidence="1">Uncharacterized protein</fullName>
    </submittedName>
</protein>
<evidence type="ECO:0000313" key="2">
    <source>
        <dbReference type="Proteomes" id="UP000886998"/>
    </source>
</evidence>
<organism evidence="1 2">
    <name type="scientific">Trichonephila inaurata madagascariensis</name>
    <dbReference type="NCBI Taxonomy" id="2747483"/>
    <lineage>
        <taxon>Eukaryota</taxon>
        <taxon>Metazoa</taxon>
        <taxon>Ecdysozoa</taxon>
        <taxon>Arthropoda</taxon>
        <taxon>Chelicerata</taxon>
        <taxon>Arachnida</taxon>
        <taxon>Araneae</taxon>
        <taxon>Araneomorphae</taxon>
        <taxon>Entelegynae</taxon>
        <taxon>Araneoidea</taxon>
        <taxon>Nephilidae</taxon>
        <taxon>Trichonephila</taxon>
        <taxon>Trichonephila inaurata</taxon>
    </lineage>
</organism>
<dbReference type="OrthoDB" id="9979538at2759"/>
<evidence type="ECO:0000313" key="1">
    <source>
        <dbReference type="EMBL" id="GFY46070.1"/>
    </source>
</evidence>
<proteinExistence type="predicted"/>
<keyword evidence="2" id="KW-1185">Reference proteome</keyword>
<name>A0A8X6X368_9ARAC</name>
<reference evidence="1" key="1">
    <citation type="submission" date="2020-08" db="EMBL/GenBank/DDBJ databases">
        <title>Multicomponent nature underlies the extraordinary mechanical properties of spider dragline silk.</title>
        <authorList>
            <person name="Kono N."/>
            <person name="Nakamura H."/>
            <person name="Mori M."/>
            <person name="Yoshida Y."/>
            <person name="Ohtoshi R."/>
            <person name="Malay A.D."/>
            <person name="Moran D.A.P."/>
            <person name="Tomita M."/>
            <person name="Numata K."/>
            <person name="Arakawa K."/>
        </authorList>
    </citation>
    <scope>NUCLEOTIDE SEQUENCE</scope>
</reference>
<comment type="caution">
    <text evidence="1">The sequence shown here is derived from an EMBL/GenBank/DDBJ whole genome shotgun (WGS) entry which is preliminary data.</text>
</comment>
<dbReference type="Proteomes" id="UP000886998">
    <property type="component" value="Unassembled WGS sequence"/>
</dbReference>
<sequence length="93" mass="10547">MHFVEYKQKEKGKRKADSARAGIASLHARHAYVPRKSALLGNLVYQNQQNSAAAVKGFHCMKRTRKGPMSPYALRKMRQKFETTGLDIILCRG</sequence>
<accession>A0A8X6X368</accession>
<dbReference type="EMBL" id="BMAV01005186">
    <property type="protein sequence ID" value="GFY46070.1"/>
    <property type="molecule type" value="Genomic_DNA"/>
</dbReference>
<gene>
    <name evidence="1" type="ORF">TNIN_18171</name>
</gene>
<dbReference type="AlphaFoldDB" id="A0A8X6X368"/>